<organism evidence="1 2">
    <name type="scientific">Hymenobacter glacieicola</name>
    <dbReference type="NCBI Taxonomy" id="1562124"/>
    <lineage>
        <taxon>Bacteria</taxon>
        <taxon>Pseudomonadati</taxon>
        <taxon>Bacteroidota</taxon>
        <taxon>Cytophagia</taxon>
        <taxon>Cytophagales</taxon>
        <taxon>Hymenobacteraceae</taxon>
        <taxon>Hymenobacter</taxon>
    </lineage>
</organism>
<comment type="caution">
    <text evidence="1">The sequence shown here is derived from an EMBL/GenBank/DDBJ whole genome shotgun (WGS) entry which is preliminary data.</text>
</comment>
<reference evidence="2" key="1">
    <citation type="journal article" date="2019" name="Int. J. Syst. Evol. Microbiol.">
        <title>The Global Catalogue of Microorganisms (GCM) 10K type strain sequencing project: providing services to taxonomists for standard genome sequencing and annotation.</title>
        <authorList>
            <consortium name="The Broad Institute Genomics Platform"/>
            <consortium name="The Broad Institute Genome Sequencing Center for Infectious Disease"/>
            <person name="Wu L."/>
            <person name="Ma J."/>
        </authorList>
    </citation>
    <scope>NUCLEOTIDE SEQUENCE [LARGE SCALE GENOMIC DNA]</scope>
    <source>
        <strain evidence="2">CGMCC 1.12990</strain>
    </source>
</reference>
<evidence type="ECO:0008006" key="3">
    <source>
        <dbReference type="Google" id="ProtNLM"/>
    </source>
</evidence>
<dbReference type="Proteomes" id="UP000601361">
    <property type="component" value="Unassembled WGS sequence"/>
</dbReference>
<evidence type="ECO:0000313" key="1">
    <source>
        <dbReference type="EMBL" id="GGG61113.1"/>
    </source>
</evidence>
<sequence length="52" mass="5946">MQLMQVTWDGDLISKSHRKWLAEAGLVVRHDGWNMITPKGVMYLLDLGLIHA</sequence>
<protein>
    <recommendedName>
        <fullName evidence="3">Antirepressor protein C-terminal domain-containing protein</fullName>
    </recommendedName>
</protein>
<proteinExistence type="predicted"/>
<gene>
    <name evidence="1" type="ORF">GCM10011378_41400</name>
</gene>
<name>A0ABQ1X5Y9_9BACT</name>
<keyword evidence="2" id="KW-1185">Reference proteome</keyword>
<dbReference type="EMBL" id="BMGS01000016">
    <property type="protein sequence ID" value="GGG61113.1"/>
    <property type="molecule type" value="Genomic_DNA"/>
</dbReference>
<accession>A0ABQ1X5Y9</accession>
<evidence type="ECO:0000313" key="2">
    <source>
        <dbReference type="Proteomes" id="UP000601361"/>
    </source>
</evidence>